<feature type="compositionally biased region" description="Polar residues" evidence="1">
    <location>
        <begin position="664"/>
        <end position="700"/>
    </location>
</feature>
<accession>A0A9P0J4F8</accession>
<feature type="compositionally biased region" description="Basic residues" evidence="1">
    <location>
        <begin position="775"/>
        <end position="784"/>
    </location>
</feature>
<feature type="compositionally biased region" description="Basic residues" evidence="1">
    <location>
        <begin position="913"/>
        <end position="922"/>
    </location>
</feature>
<feature type="compositionally biased region" description="Polar residues" evidence="1">
    <location>
        <begin position="737"/>
        <end position="769"/>
    </location>
</feature>
<feature type="compositionally biased region" description="Polar residues" evidence="1">
    <location>
        <begin position="1212"/>
        <end position="1254"/>
    </location>
</feature>
<feature type="region of interest" description="Disordered" evidence="1">
    <location>
        <begin position="1081"/>
        <end position="1170"/>
    </location>
</feature>
<feature type="compositionally biased region" description="Low complexity" evidence="1">
    <location>
        <begin position="1194"/>
        <end position="1211"/>
    </location>
</feature>
<feature type="region of interest" description="Disordered" evidence="1">
    <location>
        <begin position="1187"/>
        <end position="1274"/>
    </location>
</feature>
<sequence>MESSIPNSSTSSSKSIALNYEMDSSNEDIDQQVLREAGEQTISAEWSATVSALNSLDTTSSNSYINIETLKSCCANPSDTLKDKEDFMIFESSSAVNTSKFNANDTKYNLECKTTAFQKKPKLISQNFSRVFENVLNDDSQMEITQNSICLNRFQKRKRLIPSNDEDFIEINNSNYSGLDNVEISMMKSPKFCFSKKKKKEKFDMPDYNLSATESVSIADDTNISKIKENISNLPLVVNDNSNNIMEVSKAEVLIQKFSRKTIGVPDTAFDNIINDSSLISDIAPNNKTTSLNEISVSNINSTPMFSKTSMSNLNYTYDVPINTNYSTVKNSISGDVDVSRVKQNIVFKKPLNSSILINDSSNNMDASNTEIFIHKFNRKKIDITNSAFDNILNDSSMTFDIRMNNKNTSLNENSVSNVNSTPMFSKASVPNLNYTYDVLINTDSTTVKESIADDADISKVKQNTDFKIPSNLSLVNDNSNNMDVSNTEIFINKFGRKTIDVADSVFENIINDSNITSDNLLNNKDTSSNKILVTNVYDTPGFSKINISNLNHTYDKPINIDSSKIDVSITADNKIVKVKQNAGFKKSSTFVNDSSDNIMDLSKTEVFTHKFSRKTIDVTNSVFDNIINDSSMISDNTLNNKKSLIQTPVLNIDSTPVFNKMDSSNLNHYSNKSQKTQSKESIISTSSNEDLSLTNSSTGFLERRSSSRSKSKSSKHSTSAISNNDALTLLNTTMESLESNESQKLLSEHSISPTNNESLKSTNSTTGFSERRSSSRNKSKSSKHSTSAISNNDALTLLNTTMESLESNESQKSLSERSISPSTNNESLKSTNSTTGFSERRSSSRNKSKSSKHSTSAISNNDALTLLNTTMESLESNESQKSLSERSISPSTNNESLKSTNSTIGFSERRSSSRNKSKSSKHSTSAISNNDALTLLNTTMESLGSNESQKSLLKRSISSTNNKSLKSTNSTTGFSERRSSSRNKSKLSKHSTSAISNNDSLTSLNTTMESLGSNESQKSQSKRSISPSTNNESFKSTNSTTEISKRCSSSRNKSSLLTSKHSTSVISNKDSTALLNSTTGFSERCSSRNQSTSSKHSTSAISNNDNLTSLNTSMESLESNESQKSQSKRSISPSTNNESLKSTNSTTEISKRRSSSRNKSSLLTSKHSTSVISNKDSTALLNSTTGFSERCSSRNQSTSSKHSTSAISNNDSLTSLNTTMESLESNESQKSQLKRSISPTNNESLKSTNSTTGFLERRSSSRNKSSLLTSKHSTSVISSKDSTALLNSTTGISVNDKSAKNKSQHCTSVISKNDNLTLLNATIESVENYNAQKIQSKHLKSPTFNTETSTTLNTTTGSLKQNILEQKSNGLSNVEPVTSIDIDKLTNTDCLTIKDTTTLEQKVMSINQSNSSPNSSIKMSINRLEDDPNYNNKIHSLLSKQENHSHDNIEQVIPNITDGSLVENKSSKTRVLRSSLRNNKNKSLFTKSLASKNINNLCTGSARSSKNVVNFENESFNNNSDNSLFWTTLPDETTSISSTHNVNVNTFQTPISNKLIIAENIVNTIKIMSTNKQKSTHPGAFVLDDHNNGPLTRSFVTRSCNHSPSILTLAFGGQQISESTSSLTHSLSETIIDQSQIEENIKQKFKSLYKKESWITKRLYKFLIIKLQPNYNIYSVKYAEKFIKYLAMLLKQIYNDNVNLQLYTDMLRYHMARYGIIKDTFDYLGFLSDYIPMAYYKKLVPGWNLEISAVKFDPQKYYIPLMDDEEFLNYIMKHLKEA</sequence>
<feature type="region of interest" description="Disordered" evidence="1">
    <location>
        <begin position="737"/>
        <end position="927"/>
    </location>
</feature>
<dbReference type="Proteomes" id="UP001154329">
    <property type="component" value="Chromosome 2"/>
</dbReference>
<feature type="compositionally biased region" description="Low complexity" evidence="1">
    <location>
        <begin position="1088"/>
        <end position="1114"/>
    </location>
</feature>
<organism evidence="2 3">
    <name type="scientific">Aphis gossypii</name>
    <name type="common">Cotton aphid</name>
    <dbReference type="NCBI Taxonomy" id="80765"/>
    <lineage>
        <taxon>Eukaryota</taxon>
        <taxon>Metazoa</taxon>
        <taxon>Ecdysozoa</taxon>
        <taxon>Arthropoda</taxon>
        <taxon>Hexapoda</taxon>
        <taxon>Insecta</taxon>
        <taxon>Pterygota</taxon>
        <taxon>Neoptera</taxon>
        <taxon>Paraneoptera</taxon>
        <taxon>Hemiptera</taxon>
        <taxon>Sternorrhyncha</taxon>
        <taxon>Aphidomorpha</taxon>
        <taxon>Aphidoidea</taxon>
        <taxon>Aphididae</taxon>
        <taxon>Aphidini</taxon>
        <taxon>Aphis</taxon>
        <taxon>Aphis</taxon>
    </lineage>
</organism>
<reference evidence="2" key="1">
    <citation type="submission" date="2022-02" db="EMBL/GenBank/DDBJ databases">
        <authorList>
            <person name="King R."/>
        </authorList>
    </citation>
    <scope>NUCLEOTIDE SEQUENCE</scope>
</reference>
<gene>
    <name evidence="2" type="ORF">APHIGO_LOCUS7637</name>
</gene>
<name>A0A9P0J4F8_APHGO</name>
<feature type="compositionally biased region" description="Polar residues" evidence="1">
    <location>
        <begin position="794"/>
        <end position="838"/>
    </location>
</feature>
<feature type="compositionally biased region" description="Polar residues" evidence="1">
    <location>
        <begin position="1115"/>
        <end position="1149"/>
    </location>
</feature>
<feature type="compositionally biased region" description="Basic residues" evidence="1">
    <location>
        <begin position="981"/>
        <end position="990"/>
    </location>
</feature>
<feature type="compositionally biased region" description="Low complexity" evidence="1">
    <location>
        <begin position="1158"/>
        <end position="1170"/>
    </location>
</feature>
<proteinExistence type="predicted"/>
<evidence type="ECO:0000313" key="2">
    <source>
        <dbReference type="EMBL" id="CAH1726824.1"/>
    </source>
</evidence>
<feature type="compositionally biased region" description="Low complexity" evidence="1">
    <location>
        <begin position="1263"/>
        <end position="1274"/>
    </location>
</feature>
<feature type="compositionally biased region" description="Low complexity" evidence="1">
    <location>
        <begin position="1047"/>
        <end position="1065"/>
    </location>
</feature>
<feature type="compositionally biased region" description="Polar residues" evidence="1">
    <location>
        <begin position="943"/>
        <end position="952"/>
    </location>
</feature>
<protein>
    <submittedName>
        <fullName evidence="2">Uncharacterized protein</fullName>
    </submittedName>
</protein>
<dbReference type="EMBL" id="OU899035">
    <property type="protein sequence ID" value="CAH1726824.1"/>
    <property type="molecule type" value="Genomic_DNA"/>
</dbReference>
<feature type="compositionally biased region" description="Polar residues" evidence="1">
    <location>
        <begin position="993"/>
        <end position="1043"/>
    </location>
</feature>
<feature type="compositionally biased region" description="Basic residues" evidence="1">
    <location>
        <begin position="844"/>
        <end position="853"/>
    </location>
</feature>
<evidence type="ECO:0000313" key="3">
    <source>
        <dbReference type="Proteomes" id="UP001154329"/>
    </source>
</evidence>
<feature type="compositionally biased region" description="Basic residues" evidence="1">
    <location>
        <begin position="707"/>
        <end position="716"/>
    </location>
</feature>
<feature type="region of interest" description="Disordered" evidence="1">
    <location>
        <begin position="664"/>
        <end position="721"/>
    </location>
</feature>
<keyword evidence="3" id="KW-1185">Reference proteome</keyword>
<reference evidence="2" key="2">
    <citation type="submission" date="2022-10" db="EMBL/GenBank/DDBJ databases">
        <authorList>
            <consortium name="ENA_rothamsted_submissions"/>
            <consortium name="culmorum"/>
            <person name="King R."/>
        </authorList>
    </citation>
    <scope>NUCLEOTIDE SEQUENCE</scope>
</reference>
<feature type="compositionally biased region" description="Low complexity" evidence="1">
    <location>
        <begin position="957"/>
        <end position="973"/>
    </location>
</feature>
<feature type="compositionally biased region" description="Polar residues" evidence="1">
    <location>
        <begin position="863"/>
        <end position="906"/>
    </location>
</feature>
<feature type="region of interest" description="Disordered" evidence="1">
    <location>
        <begin position="943"/>
        <end position="1065"/>
    </location>
</feature>
<evidence type="ECO:0000256" key="1">
    <source>
        <dbReference type="SAM" id="MobiDB-lite"/>
    </source>
</evidence>